<gene>
    <name evidence="1" type="ORF">E2C01_009018</name>
</gene>
<dbReference type="Proteomes" id="UP000324222">
    <property type="component" value="Unassembled WGS sequence"/>
</dbReference>
<dbReference type="EMBL" id="VSRR010000485">
    <property type="protein sequence ID" value="MPC16197.1"/>
    <property type="molecule type" value="Genomic_DNA"/>
</dbReference>
<accession>A0A5B7D2B3</accession>
<evidence type="ECO:0000313" key="2">
    <source>
        <dbReference type="Proteomes" id="UP000324222"/>
    </source>
</evidence>
<name>A0A5B7D2B3_PORTR</name>
<proteinExistence type="predicted"/>
<organism evidence="1 2">
    <name type="scientific">Portunus trituberculatus</name>
    <name type="common">Swimming crab</name>
    <name type="synonym">Neptunus trituberculatus</name>
    <dbReference type="NCBI Taxonomy" id="210409"/>
    <lineage>
        <taxon>Eukaryota</taxon>
        <taxon>Metazoa</taxon>
        <taxon>Ecdysozoa</taxon>
        <taxon>Arthropoda</taxon>
        <taxon>Crustacea</taxon>
        <taxon>Multicrustacea</taxon>
        <taxon>Malacostraca</taxon>
        <taxon>Eumalacostraca</taxon>
        <taxon>Eucarida</taxon>
        <taxon>Decapoda</taxon>
        <taxon>Pleocyemata</taxon>
        <taxon>Brachyura</taxon>
        <taxon>Eubrachyura</taxon>
        <taxon>Portunoidea</taxon>
        <taxon>Portunidae</taxon>
        <taxon>Portuninae</taxon>
        <taxon>Portunus</taxon>
    </lineage>
</organism>
<comment type="caution">
    <text evidence="1">The sequence shown here is derived from an EMBL/GenBank/DDBJ whole genome shotgun (WGS) entry which is preliminary data.</text>
</comment>
<sequence length="91" mass="9797">MLPSRRYSSLSGMDAGMVALPRQAVGGGPLPARRCYPDPDPPPVRLDPWSFGSLSAPCLCPDVLPLSSSDKFPARQTWMGLYLMVKVHGGL</sequence>
<dbReference type="AlphaFoldDB" id="A0A5B7D2B3"/>
<protein>
    <submittedName>
        <fullName evidence="1">Uncharacterized protein</fullName>
    </submittedName>
</protein>
<reference evidence="1 2" key="1">
    <citation type="submission" date="2019-05" db="EMBL/GenBank/DDBJ databases">
        <title>Another draft genome of Portunus trituberculatus and its Hox gene families provides insights of decapod evolution.</title>
        <authorList>
            <person name="Jeong J.-H."/>
            <person name="Song I."/>
            <person name="Kim S."/>
            <person name="Choi T."/>
            <person name="Kim D."/>
            <person name="Ryu S."/>
            <person name="Kim W."/>
        </authorList>
    </citation>
    <scope>NUCLEOTIDE SEQUENCE [LARGE SCALE GENOMIC DNA]</scope>
    <source>
        <tissue evidence="1">Muscle</tissue>
    </source>
</reference>
<evidence type="ECO:0000313" key="1">
    <source>
        <dbReference type="EMBL" id="MPC16197.1"/>
    </source>
</evidence>
<keyword evidence="2" id="KW-1185">Reference proteome</keyword>